<organism evidence="2 3">
    <name type="scientific">Labilibaculum manganireducens</name>
    <dbReference type="NCBI Taxonomy" id="1940525"/>
    <lineage>
        <taxon>Bacteria</taxon>
        <taxon>Pseudomonadati</taxon>
        <taxon>Bacteroidota</taxon>
        <taxon>Bacteroidia</taxon>
        <taxon>Marinilabiliales</taxon>
        <taxon>Marinifilaceae</taxon>
        <taxon>Labilibaculum</taxon>
    </lineage>
</organism>
<accession>A0A2N3I7K3</accession>
<evidence type="ECO:0000313" key="2">
    <source>
        <dbReference type="EMBL" id="PKQ66280.1"/>
    </source>
</evidence>
<evidence type="ECO:0000313" key="3">
    <source>
        <dbReference type="Proteomes" id="UP000233618"/>
    </source>
</evidence>
<comment type="caution">
    <text evidence="2">The sequence shown here is derived from an EMBL/GenBank/DDBJ whole genome shotgun (WGS) entry which is preliminary data.</text>
</comment>
<reference evidence="2 3" key="1">
    <citation type="journal article" date="2017" name="Front. Microbiol.">
        <title>Labilibaculum manganireducens gen. nov., sp. nov. and Labilibaculum filiforme sp. nov., Novel Bacteroidetes Isolated from Subsurface Sediments of the Baltic Sea.</title>
        <authorList>
            <person name="Vandieken V."/>
            <person name="Marshall I.P."/>
            <person name="Niemann H."/>
            <person name="Engelen B."/>
            <person name="Cypionka H."/>
        </authorList>
    </citation>
    <scope>NUCLEOTIDE SEQUENCE [LARGE SCALE GENOMIC DNA]</scope>
    <source>
        <strain evidence="2 3">59.10-2M</strain>
    </source>
</reference>
<dbReference type="AlphaFoldDB" id="A0A2N3I7K3"/>
<keyword evidence="3" id="KW-1185">Reference proteome</keyword>
<dbReference type="Proteomes" id="UP000233618">
    <property type="component" value="Unassembled WGS sequence"/>
</dbReference>
<gene>
    <name evidence="2" type="ORF">BZG01_11865</name>
</gene>
<evidence type="ECO:0000256" key="1">
    <source>
        <dbReference type="SAM" id="MobiDB-lite"/>
    </source>
</evidence>
<dbReference type="RefSeq" id="WP_101310059.1">
    <property type="nucleotide sequence ID" value="NZ_MVDE01000016.1"/>
</dbReference>
<feature type="region of interest" description="Disordered" evidence="1">
    <location>
        <begin position="217"/>
        <end position="237"/>
    </location>
</feature>
<dbReference type="EMBL" id="MVDE01000016">
    <property type="protein sequence ID" value="PKQ66280.1"/>
    <property type="molecule type" value="Genomic_DNA"/>
</dbReference>
<protein>
    <submittedName>
        <fullName evidence="2">Uncharacterized protein</fullName>
    </submittedName>
</protein>
<proteinExistence type="predicted"/>
<sequence>MTQSRSYYGTDANFISFSGPRIKLIEEKHNDFISFSPIFTPEGLADLKAVYDEACNITSDNAYVDIQAKATENVKLDLDACCKFFQRCKFDIQMAFPNDKKMWDQFGFNDYEEARKSGKNMYMFLTDLHMVSNRNSDPLLKLGWTDESFSKILAHRDSLKANMILQSDCIMDRSRATENRMLKLNNLHEKMAVYFKAARILYEDNEETLKWFKFPAASNSKPNEGTKDEQEIIVAEN</sequence>
<name>A0A2N3I7K3_9BACT</name>